<name>A0A5B7DSQ3_PORTR</name>
<comment type="caution">
    <text evidence="1">The sequence shown here is derived from an EMBL/GenBank/DDBJ whole genome shotgun (WGS) entry which is preliminary data.</text>
</comment>
<dbReference type="Proteomes" id="UP000324222">
    <property type="component" value="Unassembled WGS sequence"/>
</dbReference>
<sequence>MLEHRLIIFVALENSPELPCTLPPSPLPACPHPPPSCTSAPVLFWGYRSHGSGLRRALGLNTALGSTGVRGMLNYEGMRRHGLVVCFRNSKAPPQTQPA</sequence>
<gene>
    <name evidence="1" type="ORF">E2C01_017780</name>
</gene>
<accession>A0A5B7DSQ3</accession>
<evidence type="ECO:0000313" key="2">
    <source>
        <dbReference type="Proteomes" id="UP000324222"/>
    </source>
</evidence>
<reference evidence="1 2" key="1">
    <citation type="submission" date="2019-05" db="EMBL/GenBank/DDBJ databases">
        <title>Another draft genome of Portunus trituberculatus and its Hox gene families provides insights of decapod evolution.</title>
        <authorList>
            <person name="Jeong J.-H."/>
            <person name="Song I."/>
            <person name="Kim S."/>
            <person name="Choi T."/>
            <person name="Kim D."/>
            <person name="Ryu S."/>
            <person name="Kim W."/>
        </authorList>
    </citation>
    <scope>NUCLEOTIDE SEQUENCE [LARGE SCALE GENOMIC DNA]</scope>
    <source>
        <tissue evidence="1">Muscle</tissue>
    </source>
</reference>
<evidence type="ECO:0000313" key="1">
    <source>
        <dbReference type="EMBL" id="MPC24692.1"/>
    </source>
</evidence>
<proteinExistence type="predicted"/>
<organism evidence="1 2">
    <name type="scientific">Portunus trituberculatus</name>
    <name type="common">Swimming crab</name>
    <name type="synonym">Neptunus trituberculatus</name>
    <dbReference type="NCBI Taxonomy" id="210409"/>
    <lineage>
        <taxon>Eukaryota</taxon>
        <taxon>Metazoa</taxon>
        <taxon>Ecdysozoa</taxon>
        <taxon>Arthropoda</taxon>
        <taxon>Crustacea</taxon>
        <taxon>Multicrustacea</taxon>
        <taxon>Malacostraca</taxon>
        <taxon>Eumalacostraca</taxon>
        <taxon>Eucarida</taxon>
        <taxon>Decapoda</taxon>
        <taxon>Pleocyemata</taxon>
        <taxon>Brachyura</taxon>
        <taxon>Eubrachyura</taxon>
        <taxon>Portunoidea</taxon>
        <taxon>Portunidae</taxon>
        <taxon>Portuninae</taxon>
        <taxon>Portunus</taxon>
    </lineage>
</organism>
<dbReference type="EMBL" id="VSRR010001362">
    <property type="protein sequence ID" value="MPC24692.1"/>
    <property type="molecule type" value="Genomic_DNA"/>
</dbReference>
<protein>
    <submittedName>
        <fullName evidence="1">Uncharacterized protein</fullName>
    </submittedName>
</protein>
<dbReference type="AlphaFoldDB" id="A0A5B7DSQ3"/>
<keyword evidence="2" id="KW-1185">Reference proteome</keyword>